<feature type="transmembrane region" description="Helical" evidence="1">
    <location>
        <begin position="277"/>
        <end position="298"/>
    </location>
</feature>
<accession>A0AAU7V920</accession>
<protein>
    <recommendedName>
        <fullName evidence="3">Polysaccharide biosynthesis protein</fullName>
    </recommendedName>
</protein>
<dbReference type="RefSeq" id="WP_350258742.1">
    <property type="nucleotide sequence ID" value="NZ_CP138335.1"/>
</dbReference>
<name>A0AAU7V920_9ACTO</name>
<evidence type="ECO:0008006" key="3">
    <source>
        <dbReference type="Google" id="ProtNLM"/>
    </source>
</evidence>
<organism evidence="2">
    <name type="scientific">Scrofimicrobium appendicitidis</name>
    <dbReference type="NCBI Taxonomy" id="3079930"/>
    <lineage>
        <taxon>Bacteria</taxon>
        <taxon>Bacillati</taxon>
        <taxon>Actinomycetota</taxon>
        <taxon>Actinomycetes</taxon>
        <taxon>Actinomycetales</taxon>
        <taxon>Actinomycetaceae</taxon>
        <taxon>Scrofimicrobium</taxon>
    </lineage>
</organism>
<feature type="transmembrane region" description="Helical" evidence="1">
    <location>
        <begin position="40"/>
        <end position="61"/>
    </location>
</feature>
<dbReference type="AlphaFoldDB" id="A0AAU7V920"/>
<feature type="transmembrane region" description="Helical" evidence="1">
    <location>
        <begin position="310"/>
        <end position="330"/>
    </location>
</feature>
<keyword evidence="1" id="KW-0812">Transmembrane</keyword>
<proteinExistence type="predicted"/>
<feature type="transmembrane region" description="Helical" evidence="1">
    <location>
        <begin position="82"/>
        <end position="102"/>
    </location>
</feature>
<evidence type="ECO:0000313" key="2">
    <source>
        <dbReference type="EMBL" id="XBW08542.1"/>
    </source>
</evidence>
<feature type="transmembrane region" description="Helical" evidence="1">
    <location>
        <begin position="12"/>
        <end position="34"/>
    </location>
</feature>
<keyword evidence="1" id="KW-0472">Membrane</keyword>
<keyword evidence="1" id="KW-1133">Transmembrane helix</keyword>
<evidence type="ECO:0000256" key="1">
    <source>
        <dbReference type="SAM" id="Phobius"/>
    </source>
</evidence>
<feature type="transmembrane region" description="Helical" evidence="1">
    <location>
        <begin position="367"/>
        <end position="384"/>
    </location>
</feature>
<dbReference type="EMBL" id="CP138335">
    <property type="protein sequence ID" value="XBW08542.1"/>
    <property type="molecule type" value="Genomic_DNA"/>
</dbReference>
<feature type="transmembrane region" description="Helical" evidence="1">
    <location>
        <begin position="108"/>
        <end position="125"/>
    </location>
</feature>
<gene>
    <name evidence="2" type="ORF">SAC06_02995</name>
</gene>
<feature type="transmembrane region" description="Helical" evidence="1">
    <location>
        <begin position="170"/>
        <end position="187"/>
    </location>
</feature>
<feature type="transmembrane region" description="Helical" evidence="1">
    <location>
        <begin position="137"/>
        <end position="158"/>
    </location>
</feature>
<feature type="transmembrane region" description="Helical" evidence="1">
    <location>
        <begin position="342"/>
        <end position="361"/>
    </location>
</feature>
<reference evidence="2" key="1">
    <citation type="submission" date="2023-11" db="EMBL/GenBank/DDBJ databases">
        <title>Scrofimicrobium hongkongense sp. nov., isolated from a patient with peritonitis.</title>
        <authorList>
            <person name="Lao H.Y."/>
            <person name="Wong A.Y.P."/>
            <person name="Ng T.L."/>
            <person name="Wong R.Y.L."/>
            <person name="Yau M.C.Y."/>
            <person name="Lam J.Y.W."/>
            <person name="Siu G.K.H."/>
        </authorList>
    </citation>
    <scope>NUCLEOTIDE SEQUENCE</scope>
    <source>
        <strain evidence="2">R131</strain>
    </source>
</reference>
<sequence length="402" mass="42677">MGDKLPQPSKTRLPVVVIGEAAVVGVVQFIPMIALDVPQYALYAAIYLWYGALLAYLFASLSDVWARIFRTSRSEYSRASTYYSVLTSSVIFSILITTAGMLVLQQGWLLSALSGLAVGLALYRAGSRYYLVAVGPALRSGMADLCAAVLSVPLILVWIKSGHYGTEAAIATWLFLTLIYMLVTWSLPRFSLKLTGSWFRHNRRTITAMATEATLMNISSVGTPYLVGAAVGAVGMAALRSATSVAYPVRLILSPLRSRIVVGASGTLMRLCGQASILGLVLGSGAAVVLALFNGLGFLPHSALALLSNYAIPVGVYVAGTALSTTLQFWARGHDAGRILLVKRLVHTAVILGGTLIGAVFFGVEGAMWGTAVSTLLTSVLWLMGTRNNRPAAAAAQREEGQ</sequence>
<dbReference type="KEGG" id="sapp:SAC06_02995"/>